<accession>A0A4P9VH46</accession>
<name>A0A4P9VH46_9GAMM</name>
<dbReference type="PANTHER" id="PTHR35602">
    <property type="entry name" value="ESTERASE YQIA-RELATED"/>
    <property type="match status" value="1"/>
</dbReference>
<dbReference type="InterPro" id="IPR029058">
    <property type="entry name" value="AB_hydrolase_fold"/>
</dbReference>
<dbReference type="AlphaFoldDB" id="A0A4P9VH46"/>
<dbReference type="PANTHER" id="PTHR35602:SF3">
    <property type="entry name" value="ESTERASE YQIA"/>
    <property type="match status" value="1"/>
</dbReference>
<keyword evidence="2" id="KW-1185">Reference proteome</keyword>
<reference evidence="1 2" key="1">
    <citation type="submission" date="2017-04" db="EMBL/GenBank/DDBJ databases">
        <title>Draft genome sequence of Zooshikella ganghwensis VG4 isolated from Red Sea sediments.</title>
        <authorList>
            <person name="Rehman Z."/>
            <person name="Alam I."/>
            <person name="Kamau A."/>
            <person name="Bajic V."/>
            <person name="Leiknes T."/>
        </authorList>
    </citation>
    <scope>NUCLEOTIDE SEQUENCE [LARGE SCALE GENOMIC DNA]</scope>
    <source>
        <strain evidence="1 2">VG4</strain>
    </source>
</reference>
<gene>
    <name evidence="1" type="ORF">B9G39_02950</name>
</gene>
<dbReference type="InterPro" id="IPR008886">
    <property type="entry name" value="UPF0227/Esterase_YqiA"/>
</dbReference>
<comment type="caution">
    <text evidence="1">The sequence shown here is derived from an EMBL/GenBank/DDBJ whole genome shotgun (WGS) entry which is preliminary data.</text>
</comment>
<evidence type="ECO:0000313" key="1">
    <source>
        <dbReference type="EMBL" id="RDH42485.1"/>
    </source>
</evidence>
<dbReference type="Gene3D" id="3.40.50.1820">
    <property type="entry name" value="alpha/beta hydrolase"/>
    <property type="match status" value="1"/>
</dbReference>
<dbReference type="Proteomes" id="UP000257039">
    <property type="component" value="Unassembled WGS sequence"/>
</dbReference>
<proteinExistence type="predicted"/>
<sequence length="211" mass="24003">MQSESLIIYIHGFLSAPTSKKAQLMKESLAQQCFKHQYIVPQLPCYPTHAAEYLWELLATKSVASDVYLIGSSLGGYYGIWLRERLIAEKTDIGCVKLVAINPAIKPYELLCNYLGDNVNPYTEERFTLTEQHIAELKALKVSQLSHPEDCLLMVQTADDVLDYRQAVNYFQSSPQVIEPGGSHHFDHFEQHLEKIYDFFGVLPPVDHNRG</sequence>
<evidence type="ECO:0000313" key="2">
    <source>
        <dbReference type="Proteomes" id="UP000257039"/>
    </source>
</evidence>
<protein>
    <submittedName>
        <fullName evidence="1">Esterase YqiA</fullName>
    </submittedName>
</protein>
<dbReference type="Pfam" id="PF05728">
    <property type="entry name" value="UPF0227"/>
    <property type="match status" value="1"/>
</dbReference>
<dbReference type="SUPFAM" id="SSF53474">
    <property type="entry name" value="alpha/beta-Hydrolases"/>
    <property type="match status" value="1"/>
</dbReference>
<organism evidence="1 2">
    <name type="scientific">Zooshikella ganghwensis</name>
    <dbReference type="NCBI Taxonomy" id="202772"/>
    <lineage>
        <taxon>Bacteria</taxon>
        <taxon>Pseudomonadati</taxon>
        <taxon>Pseudomonadota</taxon>
        <taxon>Gammaproteobacteria</taxon>
        <taxon>Oceanospirillales</taxon>
        <taxon>Zooshikellaceae</taxon>
        <taxon>Zooshikella</taxon>
    </lineage>
</organism>
<dbReference type="EMBL" id="NDXW01000001">
    <property type="protein sequence ID" value="RDH42485.1"/>
    <property type="molecule type" value="Genomic_DNA"/>
</dbReference>
<dbReference type="RefSeq" id="WP_094785985.1">
    <property type="nucleotide sequence ID" value="NZ_NDXW01000001.1"/>
</dbReference>